<accession>A0ABW6H2X0</accession>
<dbReference type="EMBL" id="JBHYTS010000012">
    <property type="protein sequence ID" value="MFE1750954.1"/>
    <property type="molecule type" value="Genomic_DNA"/>
</dbReference>
<protein>
    <submittedName>
        <fullName evidence="2">Uncharacterized protein</fullName>
    </submittedName>
</protein>
<name>A0ABW6H2X0_9ACTN</name>
<dbReference type="Proteomes" id="UP001599756">
    <property type="component" value="Unassembled WGS sequence"/>
</dbReference>
<reference evidence="2 3" key="1">
    <citation type="submission" date="2024-09" db="EMBL/GenBank/DDBJ databases">
        <title>The Natural Products Discovery Center: Release of the First 8490 Sequenced Strains for Exploring Actinobacteria Biosynthetic Diversity.</title>
        <authorList>
            <person name="Kalkreuter E."/>
            <person name="Kautsar S.A."/>
            <person name="Yang D."/>
            <person name="Bader C.D."/>
            <person name="Teijaro C.N."/>
            <person name="Fluegel L."/>
            <person name="Davis C.M."/>
            <person name="Simpson J.R."/>
            <person name="Lauterbach L."/>
            <person name="Steele A.D."/>
            <person name="Gui C."/>
            <person name="Meng S."/>
            <person name="Li G."/>
            <person name="Viehrig K."/>
            <person name="Ye F."/>
            <person name="Su P."/>
            <person name="Kiefer A.F."/>
            <person name="Nichols A."/>
            <person name="Cepeda A.J."/>
            <person name="Yan W."/>
            <person name="Fan B."/>
            <person name="Jiang Y."/>
            <person name="Adhikari A."/>
            <person name="Zheng C.-J."/>
            <person name="Schuster L."/>
            <person name="Cowan T.M."/>
            <person name="Smanski M.J."/>
            <person name="Chevrette M.G."/>
            <person name="De Carvalho L.P.S."/>
            <person name="Shen B."/>
        </authorList>
    </citation>
    <scope>NUCLEOTIDE SEQUENCE [LARGE SCALE GENOMIC DNA]</scope>
    <source>
        <strain evidence="2 3">NPDC059500</strain>
    </source>
</reference>
<sequence length="329" mass="36114">MIKRAGSYWETGGQATTADDAPSLRNAVQDSGPWDEDRILGYLESGLEIYSTMGAERDVLTGEEWIVGSGSLMTDGTWLWPVDLTHYVRRHHVALPQEFLDHIQANDYTVPVVPDEQARRVFQEEFPDNAPDATPPKAAGFFTWYVPKLDSARAHQLLMHLETAGLSAAHPLTNALFGFCETPAGNREPLMGDGSALAAALGDGRYSEIEFTCWKGYDQSLTGTVRRTDETTQSITLRLADVPVPDREEAVSALVRTLDQDAAVCRGFVIDRAGVSASQDWDRVLVGGGGRFTVWPDTVGILRDRVGNHPELADSEPTAYGPLDVFHRV</sequence>
<proteinExistence type="predicted"/>
<evidence type="ECO:0000313" key="2">
    <source>
        <dbReference type="EMBL" id="MFE1750954.1"/>
    </source>
</evidence>
<evidence type="ECO:0000256" key="1">
    <source>
        <dbReference type="SAM" id="MobiDB-lite"/>
    </source>
</evidence>
<keyword evidence="3" id="KW-1185">Reference proteome</keyword>
<feature type="region of interest" description="Disordered" evidence="1">
    <location>
        <begin position="1"/>
        <end position="25"/>
    </location>
</feature>
<gene>
    <name evidence="2" type="ORF">ACFW88_10500</name>
</gene>
<comment type="caution">
    <text evidence="2">The sequence shown here is derived from an EMBL/GenBank/DDBJ whole genome shotgun (WGS) entry which is preliminary data.</text>
</comment>
<organism evidence="2 3">
    <name type="scientific">Streptomyces anandii</name>
    <dbReference type="NCBI Taxonomy" id="285454"/>
    <lineage>
        <taxon>Bacteria</taxon>
        <taxon>Bacillati</taxon>
        <taxon>Actinomycetota</taxon>
        <taxon>Actinomycetes</taxon>
        <taxon>Kitasatosporales</taxon>
        <taxon>Streptomycetaceae</taxon>
        <taxon>Streptomyces</taxon>
    </lineage>
</organism>
<evidence type="ECO:0000313" key="3">
    <source>
        <dbReference type="Proteomes" id="UP001599756"/>
    </source>
</evidence>
<dbReference type="RefSeq" id="WP_381826383.1">
    <property type="nucleotide sequence ID" value="NZ_JBHYTS010000012.1"/>
</dbReference>